<name>A0A0C3S629_PHLG1</name>
<accession>A0A0C3S629</accession>
<keyword evidence="2" id="KW-1185">Reference proteome</keyword>
<evidence type="ECO:0000313" key="1">
    <source>
        <dbReference type="EMBL" id="KIP03870.1"/>
    </source>
</evidence>
<dbReference type="HOGENOM" id="CLU_016205_0_0_1"/>
<dbReference type="EMBL" id="KN840597">
    <property type="protein sequence ID" value="KIP03870.1"/>
    <property type="molecule type" value="Genomic_DNA"/>
</dbReference>
<evidence type="ECO:0008006" key="3">
    <source>
        <dbReference type="Google" id="ProtNLM"/>
    </source>
</evidence>
<reference evidence="1 2" key="1">
    <citation type="journal article" date="2014" name="PLoS Genet.">
        <title>Analysis of the Phlebiopsis gigantea genome, transcriptome and secretome provides insight into its pioneer colonization strategies of wood.</title>
        <authorList>
            <person name="Hori C."/>
            <person name="Ishida T."/>
            <person name="Igarashi K."/>
            <person name="Samejima M."/>
            <person name="Suzuki H."/>
            <person name="Master E."/>
            <person name="Ferreira P."/>
            <person name="Ruiz-Duenas F.J."/>
            <person name="Held B."/>
            <person name="Canessa P."/>
            <person name="Larrondo L.F."/>
            <person name="Schmoll M."/>
            <person name="Druzhinina I.S."/>
            <person name="Kubicek C.P."/>
            <person name="Gaskell J.A."/>
            <person name="Kersten P."/>
            <person name="St John F."/>
            <person name="Glasner J."/>
            <person name="Sabat G."/>
            <person name="Splinter BonDurant S."/>
            <person name="Syed K."/>
            <person name="Yadav J."/>
            <person name="Mgbeahuruike A.C."/>
            <person name="Kovalchuk A."/>
            <person name="Asiegbu F.O."/>
            <person name="Lackner G."/>
            <person name="Hoffmeister D."/>
            <person name="Rencoret J."/>
            <person name="Gutierrez A."/>
            <person name="Sun H."/>
            <person name="Lindquist E."/>
            <person name="Barry K."/>
            <person name="Riley R."/>
            <person name="Grigoriev I.V."/>
            <person name="Henrissat B."/>
            <person name="Kues U."/>
            <person name="Berka R.M."/>
            <person name="Martinez A.T."/>
            <person name="Covert S.F."/>
            <person name="Blanchette R.A."/>
            <person name="Cullen D."/>
        </authorList>
    </citation>
    <scope>NUCLEOTIDE SEQUENCE [LARGE SCALE GENOMIC DNA]</scope>
    <source>
        <strain evidence="1 2">11061_1 CR5-6</strain>
    </source>
</reference>
<dbReference type="Proteomes" id="UP000053257">
    <property type="component" value="Unassembled WGS sequence"/>
</dbReference>
<evidence type="ECO:0000313" key="2">
    <source>
        <dbReference type="Proteomes" id="UP000053257"/>
    </source>
</evidence>
<sequence length="748" mass="84941">MAYPSFDAFLAAGHEAGDFDWQLHMAAALTVKDLRKWHDGLPYTAGGSELDERVQKRRTNLWRMVLAQHVLQQNPLNVAPFTAPSESARNASPQALYTLQARTPPSTPVLPLQRIHVSSSAIPASLADTAISDASELLAFLNKIFGTFVSLDPDLETFLMEWIAMGYDLGLIYGWLRPVWQKLASRNLVYVREIIHTHRLLDEDIRRPVDGSDWGAFPWRLYAHRATMYNHKIPPRRVWDLYSNRVIPYHAILSFDIPENLWGVSHAWVLPQDRVNVWTSINGSEWPVPLPKGVDLESVRIELLNLGAEYVFLDVLCLRQGGVASMKTRRREEWKTDIATVGHVYRHHRYQTTVVYFNGLGRPFDIHQDLLGSPMHWFNRAWTLQETVINWLPGGLHASLSTRDHGQRFAMRMQDAQSALGILSSKQPDFADVVSAMQRRLGFAHKKPYDRVAALACILPYPTRLMYDESWRKAETAWGALVESMSGEDRLTLLLFPRAERIPFSPEKRSTGDAAHAPLWRPTWAQLMAESQTVQRTKYSLAFAADELLVGPYVPNPPTWLRSRPAGTSNAAHAYTILDKSGEKVVRAKIHPVYYHFGIVLTGCYLSDNGRVSIRESSWERRVLRDITNRASWEESFKLETALSLPPDVEFVLVGLADLQHWIIGTSQETEVIDGHIAVVIGKCTVGHMADSSERNRLRQAKLGRKRMVAYREPPVKVVVPLEENDTGKPPVARVPDEEVGKWLMNFR</sequence>
<organism evidence="1 2">
    <name type="scientific">Phlebiopsis gigantea (strain 11061_1 CR5-6)</name>
    <name type="common">White-rot fungus</name>
    <name type="synonym">Peniophora gigantea</name>
    <dbReference type="NCBI Taxonomy" id="745531"/>
    <lineage>
        <taxon>Eukaryota</taxon>
        <taxon>Fungi</taxon>
        <taxon>Dikarya</taxon>
        <taxon>Basidiomycota</taxon>
        <taxon>Agaricomycotina</taxon>
        <taxon>Agaricomycetes</taxon>
        <taxon>Polyporales</taxon>
        <taxon>Phanerochaetaceae</taxon>
        <taxon>Phlebiopsis</taxon>
    </lineage>
</organism>
<dbReference type="AlphaFoldDB" id="A0A0C3S629"/>
<gene>
    <name evidence="1" type="ORF">PHLGIDRAFT_222771</name>
</gene>
<protein>
    <recommendedName>
        <fullName evidence="3">Heterokaryon incompatibility domain-containing protein</fullName>
    </recommendedName>
</protein>
<dbReference type="OrthoDB" id="5362512at2759"/>
<proteinExistence type="predicted"/>